<feature type="domain" description="Potassium channel" evidence="11">
    <location>
        <begin position="284"/>
        <end position="364"/>
    </location>
</feature>
<name>A0A8T0FMF5_ARGBR</name>
<comment type="caution">
    <text evidence="12">The sequence shown here is derived from an EMBL/GenBank/DDBJ whole genome shotgun (WGS) entry which is preliminary data.</text>
</comment>
<dbReference type="GO" id="GO:0015271">
    <property type="term" value="F:outward rectifier potassium channel activity"/>
    <property type="evidence" value="ECO:0007669"/>
    <property type="project" value="TreeGrafter"/>
</dbReference>
<evidence type="ECO:0000256" key="1">
    <source>
        <dbReference type="ARBA" id="ARBA00004141"/>
    </source>
</evidence>
<dbReference type="PANTHER" id="PTHR11003">
    <property type="entry name" value="POTASSIUM CHANNEL, SUBFAMILY K"/>
    <property type="match status" value="1"/>
</dbReference>
<reference evidence="12" key="2">
    <citation type="submission" date="2020-06" db="EMBL/GenBank/DDBJ databases">
        <authorList>
            <person name="Sheffer M."/>
        </authorList>
    </citation>
    <scope>NUCLEOTIDE SEQUENCE</scope>
</reference>
<evidence type="ECO:0000256" key="7">
    <source>
        <dbReference type="ARBA" id="ARBA00023303"/>
    </source>
</evidence>
<feature type="chain" id="PRO_5035713024" evidence="10">
    <location>
        <begin position="18"/>
        <end position="386"/>
    </location>
</feature>
<dbReference type="EMBL" id="JABXBU010000003">
    <property type="protein sequence ID" value="KAF8791692.1"/>
    <property type="molecule type" value="Genomic_DNA"/>
</dbReference>
<keyword evidence="7 8" id="KW-0407">Ion channel</keyword>
<keyword evidence="2 8" id="KW-0813">Transport</keyword>
<evidence type="ECO:0000313" key="12">
    <source>
        <dbReference type="EMBL" id="KAF8791692.1"/>
    </source>
</evidence>
<dbReference type="GO" id="GO:0005886">
    <property type="term" value="C:plasma membrane"/>
    <property type="evidence" value="ECO:0007669"/>
    <property type="project" value="TreeGrafter"/>
</dbReference>
<dbReference type="SUPFAM" id="SSF81324">
    <property type="entry name" value="Voltage-gated potassium channels"/>
    <property type="match status" value="1"/>
</dbReference>
<evidence type="ECO:0000256" key="8">
    <source>
        <dbReference type="RuleBase" id="RU003857"/>
    </source>
</evidence>
<dbReference type="AlphaFoldDB" id="A0A8T0FMF5"/>
<keyword evidence="4 9" id="KW-1133">Transmembrane helix</keyword>
<evidence type="ECO:0000256" key="6">
    <source>
        <dbReference type="ARBA" id="ARBA00023136"/>
    </source>
</evidence>
<keyword evidence="10" id="KW-0732">Signal</keyword>
<keyword evidence="6 9" id="KW-0472">Membrane</keyword>
<reference evidence="12" key="1">
    <citation type="journal article" date="2020" name="bioRxiv">
        <title>Chromosome-level reference genome of the European wasp spider Argiope bruennichi: a resource for studies on range expansion and evolutionary adaptation.</title>
        <authorList>
            <person name="Sheffer M.M."/>
            <person name="Hoppe A."/>
            <person name="Krehenwinkel H."/>
            <person name="Uhl G."/>
            <person name="Kuss A.W."/>
            <person name="Jensen L."/>
            <person name="Jensen C."/>
            <person name="Gillespie R.G."/>
            <person name="Hoff K.J."/>
            <person name="Prost S."/>
        </authorList>
    </citation>
    <scope>NUCLEOTIDE SEQUENCE</scope>
</reference>
<evidence type="ECO:0000259" key="11">
    <source>
        <dbReference type="Pfam" id="PF07885"/>
    </source>
</evidence>
<feature type="transmembrane region" description="Helical" evidence="9">
    <location>
        <begin position="338"/>
        <end position="360"/>
    </location>
</feature>
<feature type="transmembrane region" description="Helical" evidence="9">
    <location>
        <begin position="274"/>
        <end position="299"/>
    </location>
</feature>
<comment type="similarity">
    <text evidence="8">Belongs to the two pore domain potassium channel (TC 1.A.1.8) family.</text>
</comment>
<evidence type="ECO:0000256" key="4">
    <source>
        <dbReference type="ARBA" id="ARBA00022989"/>
    </source>
</evidence>
<accession>A0A8T0FMF5</accession>
<evidence type="ECO:0000256" key="5">
    <source>
        <dbReference type="ARBA" id="ARBA00023065"/>
    </source>
</evidence>
<sequence>MCCIINLFLNFWTLALGRIIRNLLENELEKYVLIRLPKYQFPVEGTSYRNGSKLIPREDAQNNETSMKENYEKSKWSGFPPIKNNLLDPYNSTKYETANDFGFNQENPTTSKCFLQNNRISEMDNFCQLVPSLSLSSRFLPNSSCNEDLKGYGNIAPKTNWGKLVTILYAIFGIPLMFLYLTNIGNILAKSFKFVYGRLCFRRKLGDHRRRRQQQLEQYQIHHIMLQDAASPNAGTNSIVDSSTLIRNKLNSDLVKDDLDDDGITTSYKSKPRVTVPITLCLLIIAGYICGGAALFSVWEGWDYLDGSYFCFVTLSTIGFGDLVPGDSVVSDDGTQEKLVICSLYLLTGMALIAMCFNLVQEEVVHKLRRAGRALGLLNDRDDSDD</sequence>
<feature type="domain" description="Potassium channel" evidence="11">
    <location>
        <begin position="151"/>
        <end position="189"/>
    </location>
</feature>
<dbReference type="Gene3D" id="1.10.287.70">
    <property type="match status" value="1"/>
</dbReference>
<dbReference type="GO" id="GO:0030322">
    <property type="term" value="P:stabilization of membrane potential"/>
    <property type="evidence" value="ECO:0007669"/>
    <property type="project" value="TreeGrafter"/>
</dbReference>
<protein>
    <submittedName>
        <fullName evidence="12">TWiK family of potassium channels protein 18 like protein</fullName>
    </submittedName>
</protein>
<dbReference type="InterPro" id="IPR003280">
    <property type="entry name" value="2pore_dom_K_chnl"/>
</dbReference>
<keyword evidence="13" id="KW-1185">Reference proteome</keyword>
<dbReference type="Proteomes" id="UP000807504">
    <property type="component" value="Unassembled WGS sequence"/>
</dbReference>
<proteinExistence type="inferred from homology"/>
<dbReference type="GO" id="GO:0022841">
    <property type="term" value="F:potassium ion leak channel activity"/>
    <property type="evidence" value="ECO:0007669"/>
    <property type="project" value="TreeGrafter"/>
</dbReference>
<evidence type="ECO:0000256" key="9">
    <source>
        <dbReference type="SAM" id="Phobius"/>
    </source>
</evidence>
<evidence type="ECO:0000256" key="3">
    <source>
        <dbReference type="ARBA" id="ARBA00022692"/>
    </source>
</evidence>
<comment type="subcellular location">
    <subcellularLocation>
        <location evidence="1">Membrane</location>
        <topology evidence="1">Multi-pass membrane protein</topology>
    </subcellularLocation>
</comment>
<dbReference type="PANTHER" id="PTHR11003:SF352">
    <property type="entry name" value="BCDNA.GH04802-RELATED"/>
    <property type="match status" value="1"/>
</dbReference>
<evidence type="ECO:0000256" key="10">
    <source>
        <dbReference type="SAM" id="SignalP"/>
    </source>
</evidence>
<evidence type="ECO:0000313" key="13">
    <source>
        <dbReference type="Proteomes" id="UP000807504"/>
    </source>
</evidence>
<gene>
    <name evidence="12" type="ORF">HNY73_003385</name>
</gene>
<evidence type="ECO:0000256" key="2">
    <source>
        <dbReference type="ARBA" id="ARBA00022448"/>
    </source>
</evidence>
<dbReference type="Pfam" id="PF07885">
    <property type="entry name" value="Ion_trans_2"/>
    <property type="match status" value="2"/>
</dbReference>
<keyword evidence="3 8" id="KW-0812">Transmembrane</keyword>
<feature type="transmembrane region" description="Helical" evidence="9">
    <location>
        <begin position="167"/>
        <end position="189"/>
    </location>
</feature>
<feature type="signal peptide" evidence="10">
    <location>
        <begin position="1"/>
        <end position="17"/>
    </location>
</feature>
<organism evidence="12 13">
    <name type="scientific">Argiope bruennichi</name>
    <name type="common">Wasp spider</name>
    <name type="synonym">Aranea bruennichi</name>
    <dbReference type="NCBI Taxonomy" id="94029"/>
    <lineage>
        <taxon>Eukaryota</taxon>
        <taxon>Metazoa</taxon>
        <taxon>Ecdysozoa</taxon>
        <taxon>Arthropoda</taxon>
        <taxon>Chelicerata</taxon>
        <taxon>Arachnida</taxon>
        <taxon>Araneae</taxon>
        <taxon>Araneomorphae</taxon>
        <taxon>Entelegynae</taxon>
        <taxon>Araneoidea</taxon>
        <taxon>Araneidae</taxon>
        <taxon>Argiope</taxon>
    </lineage>
</organism>
<dbReference type="InterPro" id="IPR013099">
    <property type="entry name" value="K_chnl_dom"/>
</dbReference>
<keyword evidence="5 8" id="KW-0406">Ion transport</keyword>
<dbReference type="PRINTS" id="PR01333">
    <property type="entry name" value="2POREKCHANEL"/>
</dbReference>